<keyword evidence="6 7" id="KW-0472">Membrane</keyword>
<keyword evidence="5 7" id="KW-1133">Transmembrane helix</keyword>
<dbReference type="GO" id="GO:0005886">
    <property type="term" value="C:plasma membrane"/>
    <property type="evidence" value="ECO:0007669"/>
    <property type="project" value="UniProtKB-SubCell"/>
</dbReference>
<organism evidence="8 9">
    <name type="scientific">Velocimicrobium porci</name>
    <dbReference type="NCBI Taxonomy" id="2606634"/>
    <lineage>
        <taxon>Bacteria</taxon>
        <taxon>Bacillati</taxon>
        <taxon>Bacillota</taxon>
        <taxon>Clostridia</taxon>
        <taxon>Lachnospirales</taxon>
        <taxon>Lachnospiraceae</taxon>
        <taxon>Velocimicrobium</taxon>
    </lineage>
</organism>
<feature type="transmembrane region" description="Helical" evidence="7">
    <location>
        <begin position="62"/>
        <end position="85"/>
    </location>
</feature>
<evidence type="ECO:0000256" key="2">
    <source>
        <dbReference type="ARBA" id="ARBA00022448"/>
    </source>
</evidence>
<gene>
    <name evidence="8" type="ORF">FYJ58_01015</name>
</gene>
<dbReference type="RefSeq" id="WP_328597766.1">
    <property type="nucleotide sequence ID" value="NZ_VUMT01000001.1"/>
</dbReference>
<evidence type="ECO:0000256" key="5">
    <source>
        <dbReference type="ARBA" id="ARBA00022989"/>
    </source>
</evidence>
<keyword evidence="9" id="KW-1185">Reference proteome</keyword>
<feature type="transmembrane region" description="Helical" evidence="7">
    <location>
        <begin position="238"/>
        <end position="266"/>
    </location>
</feature>
<keyword evidence="3" id="KW-1003">Cell membrane</keyword>
<dbReference type="PIRSF" id="PIRSF006603">
    <property type="entry name" value="DinF"/>
    <property type="match status" value="1"/>
</dbReference>
<dbReference type="CDD" id="cd13138">
    <property type="entry name" value="MATE_yoeA_like"/>
    <property type="match status" value="1"/>
</dbReference>
<feature type="transmembrane region" description="Helical" evidence="7">
    <location>
        <begin position="197"/>
        <end position="217"/>
    </location>
</feature>
<reference evidence="8 9" key="1">
    <citation type="submission" date="2019-08" db="EMBL/GenBank/DDBJ databases">
        <title>In-depth cultivation of the pig gut microbiome towards novel bacterial diversity and tailored functional studies.</title>
        <authorList>
            <person name="Wylensek D."/>
            <person name="Hitch T.C.A."/>
            <person name="Clavel T."/>
        </authorList>
    </citation>
    <scope>NUCLEOTIDE SEQUENCE [LARGE SCALE GENOMIC DNA]</scope>
    <source>
        <strain evidence="8 9">WCA-693-APC-MOT-I</strain>
    </source>
</reference>
<dbReference type="Proteomes" id="UP000482209">
    <property type="component" value="Unassembled WGS sequence"/>
</dbReference>
<feature type="transmembrane region" description="Helical" evidence="7">
    <location>
        <begin position="15"/>
        <end position="36"/>
    </location>
</feature>
<feature type="transmembrane region" description="Helical" evidence="7">
    <location>
        <begin position="320"/>
        <end position="339"/>
    </location>
</feature>
<dbReference type="InterPro" id="IPR052031">
    <property type="entry name" value="Membrane_Transporter-Flippase"/>
</dbReference>
<dbReference type="Pfam" id="PF01554">
    <property type="entry name" value="MatE"/>
    <property type="match status" value="2"/>
</dbReference>
<dbReference type="PANTHER" id="PTHR43549">
    <property type="entry name" value="MULTIDRUG RESISTANCE PROTEIN YPNP-RELATED"/>
    <property type="match status" value="1"/>
</dbReference>
<proteinExistence type="predicted"/>
<comment type="caution">
    <text evidence="8">The sequence shown here is derived from an EMBL/GenBank/DDBJ whole genome shotgun (WGS) entry which is preliminary data.</text>
</comment>
<feature type="transmembrane region" description="Helical" evidence="7">
    <location>
        <begin position="286"/>
        <end position="308"/>
    </location>
</feature>
<evidence type="ECO:0000256" key="4">
    <source>
        <dbReference type="ARBA" id="ARBA00022692"/>
    </source>
</evidence>
<dbReference type="GO" id="GO:0015297">
    <property type="term" value="F:antiporter activity"/>
    <property type="evidence" value="ECO:0007669"/>
    <property type="project" value="InterPro"/>
</dbReference>
<dbReference type="NCBIfam" id="TIGR00797">
    <property type="entry name" value="matE"/>
    <property type="match status" value="1"/>
</dbReference>
<feature type="transmembrane region" description="Helical" evidence="7">
    <location>
        <begin position="392"/>
        <end position="413"/>
    </location>
</feature>
<evidence type="ECO:0000256" key="3">
    <source>
        <dbReference type="ARBA" id="ARBA00022475"/>
    </source>
</evidence>
<sequence length="448" mass="48836">MEQKKQDILMTEGNIWRQVIFFSIPLIIGNVFQQLYNTVDSIVVGNYVGKEALAAVGSSGSLVNLIVGLFVGIATGAGVLIAQYYGGQKEEKLRWAVHTSITLSIIGGLILTIVGILFAPALLRLMGTPESVMSSSVLYLKIFFLGSVFNLVYNMGAGILRAVGDSKNPLYYLCVASVVNIVLDIVFVVVLHRGVEGVGIATVISQAVSCLCVMIKLMKSKGSFRIIPKQLKIDRRMAMRVIAYGVPTGIQNSIVSLSNVIVQANINSFGDSAMAGCGAYTKIDGFVMLPIVSFSMAIMTFVGQNIGAGKTDRVKKGIRVTNIISASYVLIMSIILFVFGENILSFFTKEANVINNGMIMLHILVPFYIFIAIVNVYCGAFRGAGKPFASMVMMVANLCGVRMVWIFAMMPVIHKLDTVLWGYPVSWITAIITVFIYSKKSNWINRYS</sequence>
<evidence type="ECO:0000256" key="7">
    <source>
        <dbReference type="SAM" id="Phobius"/>
    </source>
</evidence>
<dbReference type="PANTHER" id="PTHR43549:SF3">
    <property type="entry name" value="MULTIDRUG RESISTANCE PROTEIN YPNP-RELATED"/>
    <property type="match status" value="1"/>
</dbReference>
<evidence type="ECO:0000256" key="1">
    <source>
        <dbReference type="ARBA" id="ARBA00004651"/>
    </source>
</evidence>
<protein>
    <submittedName>
        <fullName evidence="8">MATE family efflux transporter</fullName>
    </submittedName>
</protein>
<evidence type="ECO:0000313" key="9">
    <source>
        <dbReference type="Proteomes" id="UP000482209"/>
    </source>
</evidence>
<feature type="transmembrane region" description="Helical" evidence="7">
    <location>
        <begin position="170"/>
        <end position="191"/>
    </location>
</feature>
<dbReference type="InterPro" id="IPR002528">
    <property type="entry name" value="MATE_fam"/>
</dbReference>
<evidence type="ECO:0000256" key="6">
    <source>
        <dbReference type="ARBA" id="ARBA00023136"/>
    </source>
</evidence>
<accession>A0A6L5XV32</accession>
<feature type="transmembrane region" description="Helical" evidence="7">
    <location>
        <begin position="142"/>
        <end position="163"/>
    </location>
</feature>
<dbReference type="AlphaFoldDB" id="A0A6L5XV32"/>
<dbReference type="EMBL" id="VUMT01000001">
    <property type="protein sequence ID" value="MSS62474.1"/>
    <property type="molecule type" value="Genomic_DNA"/>
</dbReference>
<feature type="transmembrane region" description="Helical" evidence="7">
    <location>
        <begin position="359"/>
        <end position="380"/>
    </location>
</feature>
<evidence type="ECO:0000313" key="8">
    <source>
        <dbReference type="EMBL" id="MSS62474.1"/>
    </source>
</evidence>
<dbReference type="GO" id="GO:0042910">
    <property type="term" value="F:xenobiotic transmembrane transporter activity"/>
    <property type="evidence" value="ECO:0007669"/>
    <property type="project" value="InterPro"/>
</dbReference>
<feature type="transmembrane region" description="Helical" evidence="7">
    <location>
        <begin position="419"/>
        <end position="438"/>
    </location>
</feature>
<keyword evidence="4 7" id="KW-0812">Transmembrane</keyword>
<comment type="subcellular location">
    <subcellularLocation>
        <location evidence="1">Cell membrane</location>
        <topology evidence="1">Multi-pass membrane protein</topology>
    </subcellularLocation>
</comment>
<keyword evidence="2" id="KW-0813">Transport</keyword>
<dbReference type="InterPro" id="IPR048279">
    <property type="entry name" value="MdtK-like"/>
</dbReference>
<name>A0A6L5XV32_9FIRM</name>
<feature type="transmembrane region" description="Helical" evidence="7">
    <location>
        <begin position="97"/>
        <end position="122"/>
    </location>
</feature>